<name>A0A7W7P5P1_PSENT</name>
<gene>
    <name evidence="2" type="ORF">HNP46_006824</name>
</gene>
<evidence type="ECO:0000256" key="1">
    <source>
        <dbReference type="SAM" id="MobiDB-lite"/>
    </source>
</evidence>
<feature type="region of interest" description="Disordered" evidence="1">
    <location>
        <begin position="1"/>
        <end position="37"/>
    </location>
</feature>
<evidence type="ECO:0000313" key="3">
    <source>
        <dbReference type="Proteomes" id="UP000566995"/>
    </source>
</evidence>
<dbReference type="EMBL" id="JACHLI010000051">
    <property type="protein sequence ID" value="MBB4867905.1"/>
    <property type="molecule type" value="Genomic_DNA"/>
</dbReference>
<proteinExistence type="predicted"/>
<dbReference type="Proteomes" id="UP000566995">
    <property type="component" value="Unassembled WGS sequence"/>
</dbReference>
<dbReference type="AlphaFoldDB" id="A0A7W7P5P1"/>
<dbReference type="RefSeq" id="WP_184597960.1">
    <property type="nucleotide sequence ID" value="NZ_JACHLI010000051.1"/>
</dbReference>
<evidence type="ECO:0000313" key="2">
    <source>
        <dbReference type="EMBL" id="MBB4867905.1"/>
    </source>
</evidence>
<comment type="caution">
    <text evidence="2">The sequence shown here is derived from an EMBL/GenBank/DDBJ whole genome shotgun (WGS) entry which is preliminary data.</text>
</comment>
<sequence>MIQHLPPTPLSLRPDEEHESRMPAPERPKDCSTSSSFGLAASPGGLFFARRKVLEQSFQTTFRIITPTTSRLFSFELSATSPELRRATSAGSGNRFAGRKFTRKTVHPLRLFYPDESLAQSK</sequence>
<feature type="compositionally biased region" description="Basic and acidic residues" evidence="1">
    <location>
        <begin position="13"/>
        <end position="30"/>
    </location>
</feature>
<organism evidence="2 3">
    <name type="scientific">Pseudomonas nitroreducens</name>
    <dbReference type="NCBI Taxonomy" id="46680"/>
    <lineage>
        <taxon>Bacteria</taxon>
        <taxon>Pseudomonadati</taxon>
        <taxon>Pseudomonadota</taxon>
        <taxon>Gammaproteobacteria</taxon>
        <taxon>Pseudomonadales</taxon>
        <taxon>Pseudomonadaceae</taxon>
        <taxon>Pseudomonas</taxon>
    </lineage>
</organism>
<reference evidence="2 3" key="1">
    <citation type="submission" date="2020-08" db="EMBL/GenBank/DDBJ databases">
        <title>Functional genomics of gut bacteria from endangered species of beetles.</title>
        <authorList>
            <person name="Carlos-Shanley C."/>
        </authorList>
    </citation>
    <scope>NUCLEOTIDE SEQUENCE [LARGE SCALE GENOMIC DNA]</scope>
    <source>
        <strain evidence="2 3">S00179</strain>
    </source>
</reference>
<accession>A0A7W7P5P1</accession>
<protein>
    <submittedName>
        <fullName evidence="2">Uncharacterized protein</fullName>
    </submittedName>
</protein>